<keyword evidence="5 7" id="KW-0472">Membrane</keyword>
<accession>A0A0M3JT91</accession>
<dbReference type="Proteomes" id="UP000267096">
    <property type="component" value="Unassembled WGS sequence"/>
</dbReference>
<keyword evidence="2 7" id="KW-0808">Transferase</keyword>
<evidence type="ECO:0000256" key="7">
    <source>
        <dbReference type="RuleBase" id="RU079119"/>
    </source>
</evidence>
<evidence type="ECO:0000256" key="3">
    <source>
        <dbReference type="ARBA" id="ARBA00022692"/>
    </source>
</evidence>
<dbReference type="EC" id="2.3.1.225" evidence="7"/>
<comment type="domain">
    <text evidence="7">The DHHC domain is required for palmitoyltransferase activity.</text>
</comment>
<evidence type="ECO:0000256" key="2">
    <source>
        <dbReference type="ARBA" id="ARBA00022679"/>
    </source>
</evidence>
<comment type="subcellular location">
    <subcellularLocation>
        <location evidence="1">Membrane</location>
        <topology evidence="1">Multi-pass membrane protein</topology>
    </subcellularLocation>
</comment>
<dbReference type="GO" id="GO:0016020">
    <property type="term" value="C:membrane"/>
    <property type="evidence" value="ECO:0007669"/>
    <property type="project" value="UniProtKB-SubCell"/>
</dbReference>
<keyword evidence="10" id="KW-1185">Reference proteome</keyword>
<feature type="domain" description="Palmitoyltransferase DHHC" evidence="8">
    <location>
        <begin position="181"/>
        <end position="268"/>
    </location>
</feature>
<evidence type="ECO:0000256" key="6">
    <source>
        <dbReference type="ARBA" id="ARBA00023315"/>
    </source>
</evidence>
<evidence type="ECO:0000256" key="5">
    <source>
        <dbReference type="ARBA" id="ARBA00023136"/>
    </source>
</evidence>
<evidence type="ECO:0000256" key="4">
    <source>
        <dbReference type="ARBA" id="ARBA00022989"/>
    </source>
</evidence>
<feature type="transmembrane region" description="Helical" evidence="7">
    <location>
        <begin position="198"/>
        <end position="220"/>
    </location>
</feature>
<protein>
    <recommendedName>
        <fullName evidence="7">Palmitoyltransferase</fullName>
        <ecNumber evidence="7">2.3.1.225</ecNumber>
    </recommendedName>
</protein>
<sequence>MILRRDPCGVLCALLSYVAMIYADYVVINWLVTPTFSQSIWGVIHVVLFNTVLLLAFIAHFRAMVTDPGIVPINKNAMINRRSIDSHLYGHSTNSFSENDDSDSGTDIMMLKPKYVGEDWSICTRCESYRPPRAHHCRVCRRCVRKMDHHCKLIHHYYYHYCCCFCYYVFLSRRIHSFPGPWVNNCVGEFNQKYFLQFLLYVGLASSYALGLVIAAWVYHDRQDNISTTRELYTQSTQHARILHTIFVSIESALFGLFVCAVSCDQAVQRGSSRLKKVVKRSKKNLLGEVCGTERMISDSIVMWFLPCSSMRFEREVVQFAHNSQFDV</sequence>
<gene>
    <name evidence="9" type="ORF">ASIM_LOCUS10793</name>
</gene>
<dbReference type="Pfam" id="PF01529">
    <property type="entry name" value="DHHC"/>
    <property type="match status" value="2"/>
</dbReference>
<dbReference type="OrthoDB" id="331948at2759"/>
<evidence type="ECO:0000313" key="10">
    <source>
        <dbReference type="Proteomes" id="UP000267096"/>
    </source>
</evidence>
<keyword evidence="4 7" id="KW-1133">Transmembrane helix</keyword>
<comment type="similarity">
    <text evidence="7">Belongs to the DHHC palmitoyltransferase family.</text>
</comment>
<evidence type="ECO:0000256" key="1">
    <source>
        <dbReference type="ARBA" id="ARBA00004141"/>
    </source>
</evidence>
<evidence type="ECO:0000259" key="8">
    <source>
        <dbReference type="Pfam" id="PF01529"/>
    </source>
</evidence>
<evidence type="ECO:0000313" key="11">
    <source>
        <dbReference type="WBParaSite" id="ASIM_0001123501-mRNA-1"/>
    </source>
</evidence>
<dbReference type="InterPro" id="IPR001594">
    <property type="entry name" value="Palmitoyltrfase_DHHC"/>
</dbReference>
<dbReference type="InterPro" id="IPR039859">
    <property type="entry name" value="PFA4/ZDH16/20/ERF2-like"/>
</dbReference>
<name>A0A0M3JT91_ANISI</name>
<dbReference type="AlphaFoldDB" id="A0A0M3JT91"/>
<dbReference type="EMBL" id="UYRR01031019">
    <property type="protein sequence ID" value="VDK43664.1"/>
    <property type="molecule type" value="Genomic_DNA"/>
</dbReference>
<proteinExistence type="inferred from homology"/>
<comment type="catalytic activity">
    <reaction evidence="7">
        <text>L-cysteinyl-[protein] + hexadecanoyl-CoA = S-hexadecanoyl-L-cysteinyl-[protein] + CoA</text>
        <dbReference type="Rhea" id="RHEA:36683"/>
        <dbReference type="Rhea" id="RHEA-COMP:10131"/>
        <dbReference type="Rhea" id="RHEA-COMP:11032"/>
        <dbReference type="ChEBI" id="CHEBI:29950"/>
        <dbReference type="ChEBI" id="CHEBI:57287"/>
        <dbReference type="ChEBI" id="CHEBI:57379"/>
        <dbReference type="ChEBI" id="CHEBI:74151"/>
        <dbReference type="EC" id="2.3.1.225"/>
    </reaction>
</comment>
<dbReference type="GO" id="GO:0019706">
    <property type="term" value="F:protein-cysteine S-palmitoyltransferase activity"/>
    <property type="evidence" value="ECO:0007669"/>
    <property type="project" value="UniProtKB-EC"/>
</dbReference>
<organism evidence="11">
    <name type="scientific">Anisakis simplex</name>
    <name type="common">Herring worm</name>
    <dbReference type="NCBI Taxonomy" id="6269"/>
    <lineage>
        <taxon>Eukaryota</taxon>
        <taxon>Metazoa</taxon>
        <taxon>Ecdysozoa</taxon>
        <taxon>Nematoda</taxon>
        <taxon>Chromadorea</taxon>
        <taxon>Rhabditida</taxon>
        <taxon>Spirurina</taxon>
        <taxon>Ascaridomorpha</taxon>
        <taxon>Ascaridoidea</taxon>
        <taxon>Anisakidae</taxon>
        <taxon>Anisakis</taxon>
        <taxon>Anisakis simplex complex</taxon>
    </lineage>
</organism>
<feature type="transmembrane region" description="Helical" evidence="7">
    <location>
        <begin position="240"/>
        <end position="264"/>
    </location>
</feature>
<reference evidence="9 10" key="2">
    <citation type="submission" date="2018-11" db="EMBL/GenBank/DDBJ databases">
        <authorList>
            <consortium name="Pathogen Informatics"/>
        </authorList>
    </citation>
    <scope>NUCLEOTIDE SEQUENCE [LARGE SCALE GENOMIC DNA]</scope>
</reference>
<dbReference type="PROSITE" id="PS50216">
    <property type="entry name" value="DHHC"/>
    <property type="match status" value="2"/>
</dbReference>
<reference evidence="11" key="1">
    <citation type="submission" date="2017-02" db="UniProtKB">
        <authorList>
            <consortium name="WormBaseParasite"/>
        </authorList>
    </citation>
    <scope>IDENTIFICATION</scope>
</reference>
<keyword evidence="3 7" id="KW-0812">Transmembrane</keyword>
<feature type="domain" description="Palmitoyltransferase DHHC" evidence="8">
    <location>
        <begin position="120"/>
        <end position="169"/>
    </location>
</feature>
<feature type="transmembrane region" description="Helical" evidence="7">
    <location>
        <begin position="39"/>
        <end position="59"/>
    </location>
</feature>
<keyword evidence="6 7" id="KW-0012">Acyltransferase</keyword>
<dbReference type="PANTHER" id="PTHR12246">
    <property type="entry name" value="PALMITOYLTRANSFERASE ZDHHC16"/>
    <property type="match status" value="1"/>
</dbReference>
<dbReference type="WBParaSite" id="ASIM_0001123501-mRNA-1">
    <property type="protein sequence ID" value="ASIM_0001123501-mRNA-1"/>
    <property type="gene ID" value="ASIM_0001123501"/>
</dbReference>
<evidence type="ECO:0000313" key="9">
    <source>
        <dbReference type="EMBL" id="VDK43664.1"/>
    </source>
</evidence>